<dbReference type="SMART" id="SM00860">
    <property type="entry name" value="SMI1_KNR4"/>
    <property type="match status" value="1"/>
</dbReference>
<organism evidence="2 3">
    <name type="scientific">Kitasatospora paracochleata</name>
    <dbReference type="NCBI Taxonomy" id="58354"/>
    <lineage>
        <taxon>Bacteria</taxon>
        <taxon>Bacillati</taxon>
        <taxon>Actinomycetota</taxon>
        <taxon>Actinomycetes</taxon>
        <taxon>Kitasatosporales</taxon>
        <taxon>Streptomycetaceae</taxon>
        <taxon>Kitasatospora</taxon>
    </lineage>
</organism>
<dbReference type="Pfam" id="PF09346">
    <property type="entry name" value="SMI1_KNR4"/>
    <property type="match status" value="1"/>
</dbReference>
<dbReference type="InterPro" id="IPR037883">
    <property type="entry name" value="Knr4/Smi1-like_sf"/>
</dbReference>
<proteinExistence type="predicted"/>
<keyword evidence="3" id="KW-1185">Reference proteome</keyword>
<accession>A0ABT1J8S7</accession>
<dbReference type="InterPro" id="IPR018958">
    <property type="entry name" value="Knr4/Smi1-like_dom"/>
</dbReference>
<reference evidence="2 3" key="1">
    <citation type="submission" date="2022-06" db="EMBL/GenBank/DDBJ databases">
        <title>Sequencing the genomes of 1000 actinobacteria strains.</title>
        <authorList>
            <person name="Klenk H.-P."/>
        </authorList>
    </citation>
    <scope>NUCLEOTIDE SEQUENCE [LARGE SCALE GENOMIC DNA]</scope>
    <source>
        <strain evidence="2 3">DSM 41656</strain>
    </source>
</reference>
<dbReference type="EMBL" id="JAMZDX010000007">
    <property type="protein sequence ID" value="MCP2313855.1"/>
    <property type="molecule type" value="Genomic_DNA"/>
</dbReference>
<protein>
    <submittedName>
        <fullName evidence="2">Cell wall assembly regulator SMI1</fullName>
    </submittedName>
</protein>
<sequence>MTDDQLRIEQTVAAWGRIEQWLARHAPRSHRRLPAPATEQELLATERAFGLRLPPDLRAFYLLHNGTGPADDFEWQTRRPDPAEPWDPETDPSGYLLPNGGIGPLAKLAQWVGGPASHGDEDEPGRRHLAFAGSDPDGLYGLFADCTPGPGYGRVGCHAEAEAPEPDRWPSLAAYLAAVADALEAGRAFTDTGWAPAVRYQCLDWDLA</sequence>
<gene>
    <name evidence="2" type="ORF">FHR36_007054</name>
</gene>
<evidence type="ECO:0000313" key="2">
    <source>
        <dbReference type="EMBL" id="MCP2313855.1"/>
    </source>
</evidence>
<evidence type="ECO:0000259" key="1">
    <source>
        <dbReference type="SMART" id="SM00860"/>
    </source>
</evidence>
<evidence type="ECO:0000313" key="3">
    <source>
        <dbReference type="Proteomes" id="UP001206483"/>
    </source>
</evidence>
<dbReference type="SUPFAM" id="SSF160631">
    <property type="entry name" value="SMI1/KNR4-like"/>
    <property type="match status" value="1"/>
</dbReference>
<comment type="caution">
    <text evidence="2">The sequence shown here is derived from an EMBL/GenBank/DDBJ whole genome shotgun (WGS) entry which is preliminary data.</text>
</comment>
<dbReference type="RefSeq" id="WP_253804050.1">
    <property type="nucleotide sequence ID" value="NZ_BAAAUB010000004.1"/>
</dbReference>
<feature type="domain" description="Knr4/Smi1-like" evidence="1">
    <location>
        <begin position="36"/>
        <end position="178"/>
    </location>
</feature>
<name>A0ABT1J8S7_9ACTN</name>
<dbReference type="Proteomes" id="UP001206483">
    <property type="component" value="Unassembled WGS sequence"/>
</dbReference>